<keyword evidence="2" id="KW-0813">Transport</keyword>
<keyword evidence="6" id="KW-0472">Membrane</keyword>
<dbReference type="Proteomes" id="UP000502179">
    <property type="component" value="Chromosome"/>
</dbReference>
<gene>
    <name evidence="7" type="ORF">G4V39_06170</name>
</gene>
<proteinExistence type="predicted"/>
<dbReference type="GO" id="GO:0022857">
    <property type="term" value="F:transmembrane transporter activity"/>
    <property type="evidence" value="ECO:0007669"/>
    <property type="project" value="InterPro"/>
</dbReference>
<sequence length="403" mass="44367">MGVYEAIFLGTFASLRHPYFRLFFLGQALCLVGIWMQTTAQRWLILELTDSATILGLLGAVGSLPIFFFSFLAGWLADRLPKRRLLLLAKILGGLQAFLLGLITQLGWVTAWHILVLAGFLGLVNALELPVRQAYLYDLVEPEDITNAVALHSTAFNLARFLGPAAAGMLMVRWGAWPCFYFNALGFLAVVFALLFIPLEGRVERDSRGLLRDLREGLGFVLAHRVVRSVLLLVAAFSICLLPYAVLLPVFGRDILGVGARGYGFLMAANGAGAFTGAIFLASVSTLIDRRRWILRSAFSLLVFLFLFAWSRNFYLSAALLYLSGLSMVFTFNSAISLLQTYSPSELRGRVMGLFSMSFLGLFPLGSLLFGWLAERLSPPQALSAGVFLAALVCLYPIRLLRG</sequence>
<dbReference type="PROSITE" id="PS50850">
    <property type="entry name" value="MFS"/>
    <property type="match status" value="1"/>
</dbReference>
<dbReference type="RefSeq" id="WP_166032091.1">
    <property type="nucleotide sequence ID" value="NZ_CP048877.1"/>
</dbReference>
<evidence type="ECO:0000256" key="5">
    <source>
        <dbReference type="ARBA" id="ARBA00022989"/>
    </source>
</evidence>
<dbReference type="CDD" id="cd06173">
    <property type="entry name" value="MFS_MefA_like"/>
    <property type="match status" value="1"/>
</dbReference>
<dbReference type="PANTHER" id="PTHR23513:SF11">
    <property type="entry name" value="STAPHYLOFERRIN A TRANSPORTER"/>
    <property type="match status" value="1"/>
</dbReference>
<dbReference type="InterPro" id="IPR010290">
    <property type="entry name" value="TM_effector"/>
</dbReference>
<dbReference type="Pfam" id="PF05977">
    <property type="entry name" value="MFS_3"/>
    <property type="match status" value="1"/>
</dbReference>
<comment type="subcellular location">
    <subcellularLocation>
        <location evidence="1">Cell membrane</location>
        <topology evidence="1">Multi-pass membrane protein</topology>
    </subcellularLocation>
</comment>
<dbReference type="GO" id="GO:0005886">
    <property type="term" value="C:plasma membrane"/>
    <property type="evidence" value="ECO:0007669"/>
    <property type="project" value="UniProtKB-SubCell"/>
</dbReference>
<dbReference type="PRINTS" id="PR01988">
    <property type="entry name" value="EXPORTERBACE"/>
</dbReference>
<keyword evidence="5" id="KW-1133">Transmembrane helix</keyword>
<dbReference type="AlphaFoldDB" id="A0A6G7PWT5"/>
<dbReference type="InterPro" id="IPR022324">
    <property type="entry name" value="Bacilysin_exporter_BacE_put"/>
</dbReference>
<accession>A0A6G7PWT5</accession>
<evidence type="ECO:0000313" key="7">
    <source>
        <dbReference type="EMBL" id="QIJ71873.1"/>
    </source>
</evidence>
<evidence type="ECO:0000256" key="2">
    <source>
        <dbReference type="ARBA" id="ARBA00022448"/>
    </source>
</evidence>
<evidence type="ECO:0000256" key="4">
    <source>
        <dbReference type="ARBA" id="ARBA00022692"/>
    </source>
</evidence>
<keyword evidence="8" id="KW-1185">Reference proteome</keyword>
<dbReference type="InterPro" id="IPR020846">
    <property type="entry name" value="MFS_dom"/>
</dbReference>
<protein>
    <submittedName>
        <fullName evidence="7">MFS transporter</fullName>
    </submittedName>
</protein>
<keyword evidence="4" id="KW-0812">Transmembrane</keyword>
<evidence type="ECO:0000313" key="8">
    <source>
        <dbReference type="Proteomes" id="UP000502179"/>
    </source>
</evidence>
<dbReference type="EMBL" id="CP048877">
    <property type="protein sequence ID" value="QIJ71873.1"/>
    <property type="molecule type" value="Genomic_DNA"/>
</dbReference>
<dbReference type="Gene3D" id="1.20.1250.20">
    <property type="entry name" value="MFS general substrate transporter like domains"/>
    <property type="match status" value="1"/>
</dbReference>
<name>A0A6G7PWT5_9BACT</name>
<evidence type="ECO:0000256" key="6">
    <source>
        <dbReference type="ARBA" id="ARBA00023136"/>
    </source>
</evidence>
<dbReference type="KEGG" id="tav:G4V39_06170"/>
<reference evidence="7 8" key="1">
    <citation type="submission" date="2020-02" db="EMBL/GenBank/DDBJ databases">
        <title>Genome analysis of Thermosulfuriphilus ammonigenes ST65T, an anaerobic thermophilic chemolithoautotrophic bacterium isolated from a deep-sea hydrothermal vent.</title>
        <authorList>
            <person name="Slobodkina G."/>
            <person name="Allioux M."/>
            <person name="Merkel A."/>
            <person name="Alain K."/>
            <person name="Jebbar M."/>
            <person name="Slobodkin A."/>
        </authorList>
    </citation>
    <scope>NUCLEOTIDE SEQUENCE [LARGE SCALE GENOMIC DNA]</scope>
    <source>
        <strain evidence="7 8">ST65</strain>
    </source>
</reference>
<dbReference type="SUPFAM" id="SSF103473">
    <property type="entry name" value="MFS general substrate transporter"/>
    <property type="match status" value="1"/>
</dbReference>
<evidence type="ECO:0000256" key="3">
    <source>
        <dbReference type="ARBA" id="ARBA00022475"/>
    </source>
</evidence>
<dbReference type="InterPro" id="IPR036259">
    <property type="entry name" value="MFS_trans_sf"/>
</dbReference>
<organism evidence="7 8">
    <name type="scientific">Thermosulfuriphilus ammonigenes</name>
    <dbReference type="NCBI Taxonomy" id="1936021"/>
    <lineage>
        <taxon>Bacteria</taxon>
        <taxon>Pseudomonadati</taxon>
        <taxon>Thermodesulfobacteriota</taxon>
        <taxon>Thermodesulfobacteria</taxon>
        <taxon>Thermodesulfobacteriales</taxon>
        <taxon>Thermodesulfobacteriaceae</taxon>
        <taxon>Thermosulfuriphilus</taxon>
    </lineage>
</organism>
<dbReference type="PANTHER" id="PTHR23513">
    <property type="entry name" value="INTEGRAL MEMBRANE EFFLUX PROTEIN-RELATED"/>
    <property type="match status" value="1"/>
</dbReference>
<evidence type="ECO:0000256" key="1">
    <source>
        <dbReference type="ARBA" id="ARBA00004651"/>
    </source>
</evidence>
<keyword evidence="3" id="KW-1003">Cell membrane</keyword>